<name>A0AAD8YBI2_9STRA</name>
<dbReference type="PANTHER" id="PTHR10869">
    <property type="entry name" value="PROLYL 4-HYDROXYLASE ALPHA SUBUNIT"/>
    <property type="match status" value="1"/>
</dbReference>
<keyword evidence="10" id="KW-0472">Membrane</keyword>
<evidence type="ECO:0000256" key="3">
    <source>
        <dbReference type="ARBA" id="ARBA00004308"/>
    </source>
</evidence>
<organism evidence="14 15">
    <name type="scientific">Skeletonema marinoi</name>
    <dbReference type="NCBI Taxonomy" id="267567"/>
    <lineage>
        <taxon>Eukaryota</taxon>
        <taxon>Sar</taxon>
        <taxon>Stramenopiles</taxon>
        <taxon>Ochrophyta</taxon>
        <taxon>Bacillariophyta</taxon>
        <taxon>Coscinodiscophyceae</taxon>
        <taxon>Thalassiosirophycidae</taxon>
        <taxon>Thalassiosirales</taxon>
        <taxon>Skeletonemataceae</taxon>
        <taxon>Skeletonema</taxon>
        <taxon>Skeletonema marinoi-dohrnii complex</taxon>
    </lineage>
</organism>
<dbReference type="PROSITE" id="PS51670">
    <property type="entry name" value="SHKT"/>
    <property type="match status" value="2"/>
</dbReference>
<dbReference type="Pfam" id="PF13640">
    <property type="entry name" value="2OG-FeII_Oxy_3"/>
    <property type="match status" value="1"/>
</dbReference>
<feature type="domain" description="Fe2OG dioxygenase" evidence="12">
    <location>
        <begin position="353"/>
        <end position="458"/>
    </location>
</feature>
<dbReference type="PANTHER" id="PTHR10869:SF233">
    <property type="entry name" value="FE2OG DIOXYGENASE DOMAIN-CONTAINING PROTEIN"/>
    <property type="match status" value="1"/>
</dbReference>
<evidence type="ECO:0000256" key="8">
    <source>
        <dbReference type="ARBA" id="ARBA00023002"/>
    </source>
</evidence>
<dbReference type="EMBL" id="JATAAI010000011">
    <property type="protein sequence ID" value="KAK1742534.1"/>
    <property type="molecule type" value="Genomic_DNA"/>
</dbReference>
<gene>
    <name evidence="14" type="ORF">QTG54_007099</name>
</gene>
<dbReference type="InterPro" id="IPR045054">
    <property type="entry name" value="P4HA-like"/>
</dbReference>
<evidence type="ECO:0000256" key="9">
    <source>
        <dbReference type="ARBA" id="ARBA00023004"/>
    </source>
</evidence>
<keyword evidence="7" id="KW-1133">Transmembrane helix</keyword>
<dbReference type="InterPro" id="IPR006620">
    <property type="entry name" value="Pro_4_hyd_alph"/>
</dbReference>
<evidence type="ECO:0000259" key="12">
    <source>
        <dbReference type="PROSITE" id="PS51471"/>
    </source>
</evidence>
<dbReference type="GO" id="GO:0031418">
    <property type="term" value="F:L-ascorbic acid binding"/>
    <property type="evidence" value="ECO:0007669"/>
    <property type="project" value="InterPro"/>
</dbReference>
<evidence type="ECO:0000256" key="11">
    <source>
        <dbReference type="SAM" id="SignalP"/>
    </source>
</evidence>
<dbReference type="SMART" id="SM00702">
    <property type="entry name" value="P4Hc"/>
    <property type="match status" value="1"/>
</dbReference>
<feature type="chain" id="PRO_5042059187" evidence="11">
    <location>
        <begin position="21"/>
        <end position="470"/>
    </location>
</feature>
<evidence type="ECO:0000313" key="14">
    <source>
        <dbReference type="EMBL" id="KAK1742534.1"/>
    </source>
</evidence>
<feature type="signal peptide" evidence="11">
    <location>
        <begin position="1"/>
        <end position="20"/>
    </location>
</feature>
<dbReference type="GO" id="GO:0004656">
    <property type="term" value="F:procollagen-proline 4-dioxygenase activity"/>
    <property type="evidence" value="ECO:0007669"/>
    <property type="project" value="TreeGrafter"/>
</dbReference>
<keyword evidence="4" id="KW-0812">Transmembrane</keyword>
<reference evidence="14" key="1">
    <citation type="submission" date="2023-06" db="EMBL/GenBank/DDBJ databases">
        <title>Survivors Of The Sea: Transcriptome response of Skeletonema marinoi to long-term dormancy.</title>
        <authorList>
            <person name="Pinder M.I.M."/>
            <person name="Kourtchenko O."/>
            <person name="Robertson E.K."/>
            <person name="Larsson T."/>
            <person name="Maumus F."/>
            <person name="Osuna-Cruz C.M."/>
            <person name="Vancaester E."/>
            <person name="Stenow R."/>
            <person name="Vandepoele K."/>
            <person name="Ploug H."/>
            <person name="Bruchert V."/>
            <person name="Godhe A."/>
            <person name="Topel M."/>
        </authorList>
    </citation>
    <scope>NUCLEOTIDE SEQUENCE</scope>
    <source>
        <strain evidence="14">R05AC</strain>
    </source>
</reference>
<dbReference type="Gene3D" id="1.10.10.1940">
    <property type="match status" value="1"/>
</dbReference>
<dbReference type="GO" id="GO:0005506">
    <property type="term" value="F:iron ion binding"/>
    <property type="evidence" value="ECO:0007669"/>
    <property type="project" value="InterPro"/>
</dbReference>
<accession>A0AAD8YBI2</accession>
<comment type="cofactor">
    <cofactor evidence="1">
        <name>L-ascorbate</name>
        <dbReference type="ChEBI" id="CHEBI:38290"/>
    </cofactor>
</comment>
<keyword evidence="8" id="KW-0560">Oxidoreductase</keyword>
<feature type="domain" description="ShKT" evidence="13">
    <location>
        <begin position="56"/>
        <end position="90"/>
    </location>
</feature>
<dbReference type="InterPro" id="IPR005123">
    <property type="entry name" value="Oxoglu/Fe-dep_dioxygenase_dom"/>
</dbReference>
<protein>
    <submittedName>
        <fullName evidence="14">Prolyl 4-hydroxylase family protein</fullName>
    </submittedName>
</protein>
<keyword evidence="15" id="KW-1185">Reference proteome</keyword>
<evidence type="ECO:0000313" key="15">
    <source>
        <dbReference type="Proteomes" id="UP001224775"/>
    </source>
</evidence>
<dbReference type="InterPro" id="IPR003582">
    <property type="entry name" value="ShKT_dom"/>
</dbReference>
<dbReference type="PROSITE" id="PS51471">
    <property type="entry name" value="FE2OG_OXY"/>
    <property type="match status" value="1"/>
</dbReference>
<dbReference type="GO" id="GO:0005783">
    <property type="term" value="C:endoplasmic reticulum"/>
    <property type="evidence" value="ECO:0007669"/>
    <property type="project" value="TreeGrafter"/>
</dbReference>
<dbReference type="Gene3D" id="2.60.120.620">
    <property type="entry name" value="q2cbj1_9rhob like domain"/>
    <property type="match status" value="1"/>
</dbReference>
<keyword evidence="5" id="KW-0479">Metal-binding</keyword>
<evidence type="ECO:0000256" key="7">
    <source>
        <dbReference type="ARBA" id="ARBA00022989"/>
    </source>
</evidence>
<dbReference type="Proteomes" id="UP001224775">
    <property type="component" value="Unassembled WGS sequence"/>
</dbReference>
<evidence type="ECO:0000256" key="4">
    <source>
        <dbReference type="ARBA" id="ARBA00022692"/>
    </source>
</evidence>
<keyword evidence="6" id="KW-0223">Dioxygenase</keyword>
<evidence type="ECO:0000256" key="5">
    <source>
        <dbReference type="ARBA" id="ARBA00022723"/>
    </source>
</evidence>
<dbReference type="SMART" id="SM00254">
    <property type="entry name" value="ShKT"/>
    <property type="match status" value="2"/>
</dbReference>
<evidence type="ECO:0000256" key="1">
    <source>
        <dbReference type="ARBA" id="ARBA00001961"/>
    </source>
</evidence>
<dbReference type="AlphaFoldDB" id="A0AAD8YBI2"/>
<feature type="domain" description="ShKT" evidence="13">
    <location>
        <begin position="156"/>
        <end position="190"/>
    </location>
</feature>
<evidence type="ECO:0000259" key="13">
    <source>
        <dbReference type="PROSITE" id="PS51670"/>
    </source>
</evidence>
<dbReference type="FunFam" id="2.60.120.620:FF:000031">
    <property type="entry name" value="Predicted protein"/>
    <property type="match status" value="1"/>
</dbReference>
<dbReference type="Pfam" id="PF01549">
    <property type="entry name" value="ShK"/>
    <property type="match status" value="2"/>
</dbReference>
<evidence type="ECO:0000256" key="10">
    <source>
        <dbReference type="ARBA" id="ARBA00023136"/>
    </source>
</evidence>
<keyword evidence="11" id="KW-0732">Signal</keyword>
<evidence type="ECO:0000256" key="2">
    <source>
        <dbReference type="ARBA" id="ARBA00004167"/>
    </source>
</evidence>
<dbReference type="GO" id="GO:0016020">
    <property type="term" value="C:membrane"/>
    <property type="evidence" value="ECO:0007669"/>
    <property type="project" value="UniProtKB-SubCell"/>
</dbReference>
<sequence length="470" mass="52803">MRSSYTRWLLFLAFVVFAGGLAVVATKEAEGECSANDESCAADNGHIEVEEELTECKDTNEECEHWASLGECDANPNYMQANCALSCNSCPKQRVISAEERKLVEDVSNFGERQRVEGDTYEDTLEVIRKTVAYMQNDLYGPNAKYQLSKEILGECTNKDGLCAYWASIGECDVNLAYMQVKCAPSCQSCHMIDMGARCPPLGDDIQPALQPGQLNAMFERIVETAPGNQTGDVEIEENMTNYSVVVHSRPEPFAGEPSRERDMDQPPWIITFEEFLTEDECEHLIKMGYNAKYERSKDVGRVQTDGTYDAVESSTRTSENAWCSDRNNCRGDSVVQKIHDRLAKVTGVPAENSEDLQILKYDVGQFYRPHHDYIHHQKDRQCGPRILTFFLYLSDVEEGGATNFVGLKLPVKPKLGRAVLWPSVLDSNPMEKDPRTDHEAQDVVEGVKFGANAWLHMYDYMAPQARGCT</sequence>
<proteinExistence type="predicted"/>
<comment type="subcellular location">
    <subcellularLocation>
        <location evidence="3">Endomembrane system</location>
    </subcellularLocation>
    <subcellularLocation>
        <location evidence="2">Membrane</location>
        <topology evidence="2">Single-pass membrane protein</topology>
    </subcellularLocation>
</comment>
<evidence type="ECO:0000256" key="6">
    <source>
        <dbReference type="ARBA" id="ARBA00022964"/>
    </source>
</evidence>
<keyword evidence="9" id="KW-0408">Iron</keyword>
<comment type="caution">
    <text evidence="14">The sequence shown here is derived from an EMBL/GenBank/DDBJ whole genome shotgun (WGS) entry which is preliminary data.</text>
</comment>
<dbReference type="InterPro" id="IPR044862">
    <property type="entry name" value="Pro_4_hyd_alph_FE2OG_OXY"/>
</dbReference>